<comment type="pathway">
    <text evidence="1">Cell wall biogenesis; cell wall polysaccharide biosynthesis.</text>
</comment>
<keyword evidence="3 7" id="KW-0328">Glycosyltransferase</keyword>
<evidence type="ECO:0000313" key="8">
    <source>
        <dbReference type="Proteomes" id="UP001597307"/>
    </source>
</evidence>
<reference evidence="8" key="1">
    <citation type="journal article" date="2019" name="Int. J. Syst. Evol. Microbiol.">
        <title>The Global Catalogue of Microorganisms (GCM) 10K type strain sequencing project: providing services to taxonomists for standard genome sequencing and annotation.</title>
        <authorList>
            <consortium name="The Broad Institute Genomics Platform"/>
            <consortium name="The Broad Institute Genome Sequencing Center for Infectious Disease"/>
            <person name="Wu L."/>
            <person name="Ma J."/>
        </authorList>
    </citation>
    <scope>NUCLEOTIDE SEQUENCE [LARGE SCALE GENOMIC DNA]</scope>
    <source>
        <strain evidence="8">JCM 11496</strain>
    </source>
</reference>
<sequence>MASSTPAVTVVVTTFNRAGYLRVLLETIARLDPAPSSVIVVNNASTDNTDEVIAAANLPMPLIHHRLRKNVGGSGGFSVGVERALAEGAEWLWLMDDDVEALPGAIAAFQPWMGTYRCLHGRRYDYSGQPFFWQHHFNAFLGVHFPVRGNVFRHRPVFHTNVGCFEGMLVHADVVRRVGLPDPRFFLNGDDTTYGWLIAQSEPVAYINEYVLKKARPQKQIDLGVRHLNDSNDLGRYCGMRNRGHLARYLRVKGSFNRWGFGLGTLLTAAKEVLRLVAVEHSLSGLAPLWRGWIESRGILRDPEWQPMPPVETNPTDPVKETR</sequence>
<proteinExistence type="inferred from homology"/>
<dbReference type="PANTHER" id="PTHR43179:SF12">
    <property type="entry name" value="GALACTOFURANOSYLTRANSFERASE GLFT2"/>
    <property type="match status" value="1"/>
</dbReference>
<keyword evidence="4 7" id="KW-0808">Transferase</keyword>
<evidence type="ECO:0000256" key="4">
    <source>
        <dbReference type="ARBA" id="ARBA00022679"/>
    </source>
</evidence>
<keyword evidence="8" id="KW-1185">Reference proteome</keyword>
<dbReference type="RefSeq" id="WP_343880749.1">
    <property type="nucleotide sequence ID" value="NZ_BAAAIJ010000051.1"/>
</dbReference>
<dbReference type="InterPro" id="IPR029044">
    <property type="entry name" value="Nucleotide-diphossugar_trans"/>
</dbReference>
<dbReference type="EC" id="2.4.-.-" evidence="7"/>
<evidence type="ECO:0000256" key="5">
    <source>
        <dbReference type="SAM" id="MobiDB-lite"/>
    </source>
</evidence>
<evidence type="ECO:0000256" key="3">
    <source>
        <dbReference type="ARBA" id="ARBA00022676"/>
    </source>
</evidence>
<feature type="region of interest" description="Disordered" evidence="5">
    <location>
        <begin position="304"/>
        <end position="323"/>
    </location>
</feature>
<comment type="caution">
    <text evidence="7">The sequence shown here is derived from an EMBL/GenBank/DDBJ whole genome shotgun (WGS) entry which is preliminary data.</text>
</comment>
<feature type="domain" description="Glycosyltransferase 2-like" evidence="6">
    <location>
        <begin position="9"/>
        <end position="161"/>
    </location>
</feature>
<organism evidence="7 8">
    <name type="scientific">Arthrobacter flavus</name>
    <dbReference type="NCBI Taxonomy" id="95172"/>
    <lineage>
        <taxon>Bacteria</taxon>
        <taxon>Bacillati</taxon>
        <taxon>Actinomycetota</taxon>
        <taxon>Actinomycetes</taxon>
        <taxon>Micrococcales</taxon>
        <taxon>Micrococcaceae</taxon>
        <taxon>Arthrobacter</taxon>
    </lineage>
</organism>
<dbReference type="PANTHER" id="PTHR43179">
    <property type="entry name" value="RHAMNOSYLTRANSFERASE WBBL"/>
    <property type="match status" value="1"/>
</dbReference>
<name>A0ABW4QAD1_9MICC</name>
<accession>A0ABW4QAD1</accession>
<dbReference type="GO" id="GO:0016757">
    <property type="term" value="F:glycosyltransferase activity"/>
    <property type="evidence" value="ECO:0007669"/>
    <property type="project" value="UniProtKB-KW"/>
</dbReference>
<dbReference type="SUPFAM" id="SSF53448">
    <property type="entry name" value="Nucleotide-diphospho-sugar transferases"/>
    <property type="match status" value="1"/>
</dbReference>
<dbReference type="Proteomes" id="UP001597307">
    <property type="component" value="Unassembled WGS sequence"/>
</dbReference>
<evidence type="ECO:0000256" key="2">
    <source>
        <dbReference type="ARBA" id="ARBA00006739"/>
    </source>
</evidence>
<gene>
    <name evidence="7" type="ORF">ACFSFX_13870</name>
</gene>
<evidence type="ECO:0000313" key="7">
    <source>
        <dbReference type="EMBL" id="MFD1847676.1"/>
    </source>
</evidence>
<dbReference type="Gene3D" id="3.90.550.10">
    <property type="entry name" value="Spore Coat Polysaccharide Biosynthesis Protein SpsA, Chain A"/>
    <property type="match status" value="1"/>
</dbReference>
<comment type="similarity">
    <text evidence="2">Belongs to the glycosyltransferase 2 family.</text>
</comment>
<evidence type="ECO:0000256" key="1">
    <source>
        <dbReference type="ARBA" id="ARBA00004776"/>
    </source>
</evidence>
<dbReference type="InterPro" id="IPR001173">
    <property type="entry name" value="Glyco_trans_2-like"/>
</dbReference>
<protein>
    <submittedName>
        <fullName evidence="7">Glycosyltransferase</fullName>
        <ecNumber evidence="7">2.4.-.-</ecNumber>
    </submittedName>
</protein>
<dbReference type="EMBL" id="JBHUGA010000060">
    <property type="protein sequence ID" value="MFD1847676.1"/>
    <property type="molecule type" value="Genomic_DNA"/>
</dbReference>
<evidence type="ECO:0000259" key="6">
    <source>
        <dbReference type="Pfam" id="PF00535"/>
    </source>
</evidence>
<dbReference type="Pfam" id="PF00535">
    <property type="entry name" value="Glycos_transf_2"/>
    <property type="match status" value="1"/>
</dbReference>